<dbReference type="GeneID" id="4619301"/>
<dbReference type="InterPro" id="IPR036249">
    <property type="entry name" value="Thioredoxin-like_sf"/>
</dbReference>
<dbReference type="KEGG" id="ago:AGOS_ABR242W"/>
<dbReference type="AlphaFoldDB" id="Q75CY0"/>
<dbReference type="Gene3D" id="3.40.30.10">
    <property type="entry name" value="Glutaredoxin"/>
    <property type="match status" value="1"/>
</dbReference>
<evidence type="ECO:0000313" key="2">
    <source>
        <dbReference type="EMBL" id="AAS51015.2"/>
    </source>
</evidence>
<accession>Q75CY0</accession>
<dbReference type="InParanoid" id="Q75CY0"/>
<sequence>MPYPKVAIVFCTGCRWGLRASWYAQELLQTFGDSLAEIALVPGPSGQFQVLCYASQEQEATDSGNTIWDRRRDNGFPDSKYLKQAVKATLFADSGPALGAHIARAAPAALLKAPAEPLQHCDDCVGDT</sequence>
<dbReference type="PANTHER" id="PTHR36417">
    <property type="entry name" value="SELENOPROTEIN DOMAIN PROTEIN (AFU_ORTHOLOGUE AFUA_1G05220)"/>
    <property type="match status" value="1"/>
</dbReference>
<dbReference type="InterPro" id="IPR011893">
    <property type="entry name" value="Selenoprotein_Rdx-typ"/>
</dbReference>
<evidence type="ECO:0000313" key="3">
    <source>
        <dbReference type="Proteomes" id="UP000000591"/>
    </source>
</evidence>
<dbReference type="EMBL" id="AE016815">
    <property type="protein sequence ID" value="AAS51015.2"/>
    <property type="molecule type" value="Genomic_DNA"/>
</dbReference>
<keyword evidence="1" id="KW-0676">Redox-active center</keyword>
<proteinExistence type="predicted"/>
<keyword evidence="3" id="KW-1185">Reference proteome</keyword>
<dbReference type="OMA" id="AWINNDN"/>
<dbReference type="RefSeq" id="NP_983191.2">
    <property type="nucleotide sequence ID" value="NM_208544.2"/>
</dbReference>
<dbReference type="Proteomes" id="UP000000591">
    <property type="component" value="Chromosome II"/>
</dbReference>
<dbReference type="SUPFAM" id="SSF52833">
    <property type="entry name" value="Thioredoxin-like"/>
    <property type="match status" value="1"/>
</dbReference>
<dbReference type="NCBIfam" id="TIGR02174">
    <property type="entry name" value="CXXU_selWTH"/>
    <property type="match status" value="1"/>
</dbReference>
<evidence type="ECO:0000256" key="1">
    <source>
        <dbReference type="ARBA" id="ARBA00023284"/>
    </source>
</evidence>
<dbReference type="OrthoDB" id="60822at2759"/>
<reference evidence="3" key="2">
    <citation type="journal article" date="2013" name="G3 (Bethesda)">
        <title>Genomes of Ashbya fungi isolated from insects reveal four mating-type loci, numerous translocations, lack of transposons, and distinct gene duplications.</title>
        <authorList>
            <person name="Dietrich F.S."/>
            <person name="Voegeli S."/>
            <person name="Kuo S."/>
            <person name="Philippsen P."/>
        </authorList>
    </citation>
    <scope>GENOME REANNOTATION</scope>
    <source>
        <strain evidence="3">ATCC 10895 / CBS 109.51 / FGSC 9923 / NRRL Y-1056</strain>
    </source>
</reference>
<organism evidence="2 3">
    <name type="scientific">Eremothecium gossypii (strain ATCC 10895 / CBS 109.51 / FGSC 9923 / NRRL Y-1056)</name>
    <name type="common">Yeast</name>
    <name type="synonym">Ashbya gossypii</name>
    <dbReference type="NCBI Taxonomy" id="284811"/>
    <lineage>
        <taxon>Eukaryota</taxon>
        <taxon>Fungi</taxon>
        <taxon>Dikarya</taxon>
        <taxon>Ascomycota</taxon>
        <taxon>Saccharomycotina</taxon>
        <taxon>Saccharomycetes</taxon>
        <taxon>Saccharomycetales</taxon>
        <taxon>Saccharomycetaceae</taxon>
        <taxon>Eremothecium</taxon>
    </lineage>
</organism>
<dbReference type="PANTHER" id="PTHR36417:SF2">
    <property type="entry name" value="SELENOPROTEIN DOMAIN PROTEIN (AFU_ORTHOLOGUE AFUA_1G05220)"/>
    <property type="match status" value="1"/>
</dbReference>
<dbReference type="Pfam" id="PF10262">
    <property type="entry name" value="Rdx"/>
    <property type="match status" value="1"/>
</dbReference>
<reference evidence="2 3" key="1">
    <citation type="journal article" date="2004" name="Science">
        <title>The Ashbya gossypii genome as a tool for mapping the ancient Saccharomyces cerevisiae genome.</title>
        <authorList>
            <person name="Dietrich F.S."/>
            <person name="Voegeli S."/>
            <person name="Brachat S."/>
            <person name="Lerch A."/>
            <person name="Gates K."/>
            <person name="Steiner S."/>
            <person name="Mohr C."/>
            <person name="Pohlmann R."/>
            <person name="Luedi P."/>
            <person name="Choi S."/>
            <person name="Wing R.A."/>
            <person name="Flavier A."/>
            <person name="Gaffney T.D."/>
            <person name="Philippsen P."/>
        </authorList>
    </citation>
    <scope>NUCLEOTIDE SEQUENCE [LARGE SCALE GENOMIC DNA]</scope>
    <source>
        <strain evidence="3">ATCC 10895 / CBS 109.51 / FGSC 9923 / NRRL Y-1056</strain>
    </source>
</reference>
<gene>
    <name evidence="2" type="ORF">AGOS_ABR242W</name>
</gene>
<name>Q75CY0_EREGS</name>
<dbReference type="HOGENOM" id="CLU_068510_3_0_1"/>
<protein>
    <submittedName>
        <fullName evidence="2">ABR242Wp</fullName>
    </submittedName>
</protein>
<dbReference type="eggNOG" id="ENOG502S6UH">
    <property type="taxonomic scope" value="Eukaryota"/>
</dbReference>